<evidence type="ECO:0000256" key="2">
    <source>
        <dbReference type="ARBA" id="ARBA00023054"/>
    </source>
</evidence>
<evidence type="ECO:0000256" key="3">
    <source>
        <dbReference type="SAM" id="Coils"/>
    </source>
</evidence>
<keyword evidence="6" id="KW-1185">Reference proteome</keyword>
<evidence type="ECO:0000313" key="5">
    <source>
        <dbReference type="EMBL" id="MDQ2095166.1"/>
    </source>
</evidence>
<reference evidence="5" key="1">
    <citation type="submission" date="2022-07" db="EMBL/GenBank/DDBJ databases">
        <authorList>
            <person name="Otstavnykh N."/>
            <person name="Isaeva M."/>
            <person name="Bystritskaya E."/>
        </authorList>
    </citation>
    <scope>NUCLEOTIDE SEQUENCE</scope>
    <source>
        <strain evidence="5">10Alg 79</strain>
    </source>
</reference>
<dbReference type="Gene3D" id="3.30.450.40">
    <property type="match status" value="1"/>
</dbReference>
<dbReference type="GO" id="GO:0030313">
    <property type="term" value="C:cell envelope"/>
    <property type="evidence" value="ECO:0007669"/>
    <property type="project" value="UniProtKB-SubCell"/>
</dbReference>
<comment type="subcellular location">
    <subcellularLocation>
        <location evidence="1">Cell envelope</location>
    </subcellularLocation>
</comment>
<dbReference type="RefSeq" id="WP_317626792.1">
    <property type="nucleotide sequence ID" value="NZ_JANFFA010000004.1"/>
</dbReference>
<evidence type="ECO:0000256" key="1">
    <source>
        <dbReference type="ARBA" id="ARBA00004196"/>
    </source>
</evidence>
<proteinExistence type="predicted"/>
<reference evidence="5" key="2">
    <citation type="submission" date="2023-04" db="EMBL/GenBank/DDBJ databases">
        <title>'Rhodoalgimonas zhirmunskyi' gen. nov., isolated from a red alga.</title>
        <authorList>
            <person name="Nedashkovskaya O.I."/>
            <person name="Otstavnykh N.Y."/>
            <person name="Bystritskaya E.P."/>
            <person name="Balabanova L.A."/>
            <person name="Isaeva M.P."/>
        </authorList>
    </citation>
    <scope>NUCLEOTIDE SEQUENCE</scope>
    <source>
        <strain evidence="5">10Alg 79</strain>
    </source>
</reference>
<organism evidence="5 6">
    <name type="scientific">Rhodalgimonas zhirmunskyi</name>
    <dbReference type="NCBI Taxonomy" id="2964767"/>
    <lineage>
        <taxon>Bacteria</taxon>
        <taxon>Pseudomonadati</taxon>
        <taxon>Pseudomonadota</taxon>
        <taxon>Alphaproteobacteria</taxon>
        <taxon>Rhodobacterales</taxon>
        <taxon>Roseobacteraceae</taxon>
        <taxon>Rhodalgimonas</taxon>
    </lineage>
</organism>
<dbReference type="EMBL" id="JANFFA010000004">
    <property type="protein sequence ID" value="MDQ2095166.1"/>
    <property type="molecule type" value="Genomic_DNA"/>
</dbReference>
<feature type="compositionally biased region" description="Low complexity" evidence="4">
    <location>
        <begin position="1"/>
        <end position="15"/>
    </location>
</feature>
<dbReference type="InterPro" id="IPR050465">
    <property type="entry name" value="UPF0194_transport"/>
</dbReference>
<accession>A0AAJ1X656</accession>
<evidence type="ECO:0008006" key="7">
    <source>
        <dbReference type="Google" id="ProtNLM"/>
    </source>
</evidence>
<dbReference type="AlphaFoldDB" id="A0AAJ1X656"/>
<feature type="region of interest" description="Disordered" evidence="4">
    <location>
        <begin position="1"/>
        <end position="23"/>
    </location>
</feature>
<dbReference type="InterPro" id="IPR029016">
    <property type="entry name" value="GAF-like_dom_sf"/>
</dbReference>
<gene>
    <name evidence="5" type="ORF">NOI20_13675</name>
</gene>
<sequence>MSSSSNSKLSDKSPSTILDVQKAPKSTSETAALLRLLQLESDIRRIETERELIYHIANESRPVLGFRQAFLFRKRRGWKLEAVSSVSGFDRNAPINRQITDFAASLEGEESPTLVNFDGADAPSALQGHTFRHGIWIPLVSRKGRVFAAILVLRERPWREDQLPLAERLGGAYAHGWQALAGKALERRGWPAARFVVPMVLLVLFLAGFIQAPLSVLAPAVVDGAQRTAVTAPLEGVIEEILIEPNAEVAGDTVLARYVSTELRNALNIADKRVIVARAELTKLQNASFASREAAREVSIAEAELELAVAEFELARERSSRTEIVAGTPGIAVFEDARSLTGLPVAVGEKLMEIVNPEVKEFTIRLPVNDSIVLSEGAKVRVFLDSRPLSPITGELVRTSYRASAHEDGSFAYTLVARAKPEDMAGLRIGAHGTAQVFGAKHSLHFIVFRRPLSWLRQTFGF</sequence>
<feature type="coiled-coil region" evidence="3">
    <location>
        <begin position="291"/>
        <end position="320"/>
    </location>
</feature>
<comment type="caution">
    <text evidence="5">The sequence shown here is derived from an EMBL/GenBank/DDBJ whole genome shotgun (WGS) entry which is preliminary data.</text>
</comment>
<dbReference type="Proteomes" id="UP001227162">
    <property type="component" value="Unassembled WGS sequence"/>
</dbReference>
<evidence type="ECO:0000256" key="4">
    <source>
        <dbReference type="SAM" id="MobiDB-lite"/>
    </source>
</evidence>
<protein>
    <recommendedName>
        <fullName evidence="7">HlyD family efflux transporter periplasmic adaptor subunit</fullName>
    </recommendedName>
</protein>
<dbReference type="PANTHER" id="PTHR32347:SF23">
    <property type="entry name" value="BLL5650 PROTEIN"/>
    <property type="match status" value="1"/>
</dbReference>
<name>A0AAJ1X656_9RHOB</name>
<evidence type="ECO:0000313" key="6">
    <source>
        <dbReference type="Proteomes" id="UP001227162"/>
    </source>
</evidence>
<keyword evidence="2 3" id="KW-0175">Coiled coil</keyword>
<dbReference type="PANTHER" id="PTHR32347">
    <property type="entry name" value="EFFLUX SYSTEM COMPONENT YKNX-RELATED"/>
    <property type="match status" value="1"/>
</dbReference>